<proteinExistence type="predicted"/>
<protein>
    <submittedName>
        <fullName evidence="2">YeeE/YedE family protein (DUF395)</fullName>
    </submittedName>
</protein>
<dbReference type="Pfam" id="PF04143">
    <property type="entry name" value="Sulf_transp"/>
    <property type="match status" value="1"/>
</dbReference>
<feature type="transmembrane region" description="Helical" evidence="1">
    <location>
        <begin position="149"/>
        <end position="169"/>
    </location>
</feature>
<name>H9UMH4_SPIAZ</name>
<evidence type="ECO:0000313" key="2">
    <source>
        <dbReference type="EMBL" id="AFG38717.1"/>
    </source>
</evidence>
<organism evidence="2 3">
    <name type="scientific">Spirochaeta africana (strain ATCC 700263 / DSM 8902 / Z-7692)</name>
    <dbReference type="NCBI Taxonomy" id="889378"/>
    <lineage>
        <taxon>Bacteria</taxon>
        <taxon>Pseudomonadati</taxon>
        <taxon>Spirochaetota</taxon>
        <taxon>Spirochaetia</taxon>
        <taxon>Spirochaetales</taxon>
        <taxon>Spirochaetaceae</taxon>
        <taxon>Spirochaeta</taxon>
    </lineage>
</organism>
<dbReference type="STRING" id="889378.Spiaf_2692"/>
<feature type="transmembrane region" description="Helical" evidence="1">
    <location>
        <begin position="69"/>
        <end position="88"/>
    </location>
</feature>
<dbReference type="HOGENOM" id="CLU_037802_0_1_12"/>
<reference evidence="3" key="1">
    <citation type="journal article" date="2013" name="Stand. Genomic Sci.">
        <title>Complete genome sequence of the halophilic bacterium Spirochaeta africana type strain (Z-7692(T)) from the alkaline Lake Magadi in the East African Rift.</title>
        <authorList>
            <person name="Liolos K."/>
            <person name="Abt B."/>
            <person name="Scheuner C."/>
            <person name="Teshima H."/>
            <person name="Held B."/>
            <person name="Lapidus A."/>
            <person name="Nolan M."/>
            <person name="Lucas S."/>
            <person name="Deshpande S."/>
            <person name="Cheng J.F."/>
            <person name="Tapia R."/>
            <person name="Goodwin L.A."/>
            <person name="Pitluck S."/>
            <person name="Pagani I."/>
            <person name="Ivanova N."/>
            <person name="Mavromatis K."/>
            <person name="Mikhailova N."/>
            <person name="Huntemann M."/>
            <person name="Pati A."/>
            <person name="Chen A."/>
            <person name="Palaniappan K."/>
            <person name="Land M."/>
            <person name="Rohde M."/>
            <person name="Tindall B.J."/>
            <person name="Detter J.C."/>
            <person name="Goker M."/>
            <person name="Bristow J."/>
            <person name="Eisen J.A."/>
            <person name="Markowitz V."/>
            <person name="Hugenholtz P."/>
            <person name="Woyke T."/>
            <person name="Klenk H.P."/>
            <person name="Kyrpides N.C."/>
        </authorList>
    </citation>
    <scope>NUCLEOTIDE SEQUENCE</scope>
    <source>
        <strain evidence="3">ATCC 700263 / DSM 8902 / Z-7692</strain>
    </source>
</reference>
<dbReference type="PATRIC" id="fig|889378.3.peg.2665"/>
<keyword evidence="1" id="KW-0472">Membrane</keyword>
<accession>H9UMH4</accession>
<evidence type="ECO:0000256" key="1">
    <source>
        <dbReference type="SAM" id="Phobius"/>
    </source>
</evidence>
<dbReference type="Proteomes" id="UP000007383">
    <property type="component" value="Chromosome"/>
</dbReference>
<keyword evidence="1" id="KW-0812">Transmembrane</keyword>
<dbReference type="EMBL" id="CP003282">
    <property type="protein sequence ID" value="AFG38717.1"/>
    <property type="molecule type" value="Genomic_DNA"/>
</dbReference>
<evidence type="ECO:0000313" key="3">
    <source>
        <dbReference type="Proteomes" id="UP000007383"/>
    </source>
</evidence>
<dbReference type="AlphaFoldDB" id="H9UMH4"/>
<dbReference type="InterPro" id="IPR007272">
    <property type="entry name" value="Sulf_transp_TsuA/YedE"/>
</dbReference>
<feature type="transmembrane region" description="Helical" evidence="1">
    <location>
        <begin position="40"/>
        <end position="57"/>
    </location>
</feature>
<keyword evidence="3" id="KW-1185">Reference proteome</keyword>
<dbReference type="eggNOG" id="COG2391">
    <property type="taxonomic scope" value="Bacteria"/>
</dbReference>
<feature type="transmembrane region" description="Helical" evidence="1">
    <location>
        <begin position="108"/>
        <end position="128"/>
    </location>
</feature>
<dbReference type="RefSeq" id="WP_014456699.1">
    <property type="nucleotide sequence ID" value="NC_017098.1"/>
</dbReference>
<dbReference type="OrthoDB" id="9790409at2"/>
<gene>
    <name evidence="2" type="ordered locus">Spiaf_2692</name>
</gene>
<sequence>MTLIYGLITGILFGVFLQQAKVLRFEKQVGAMRLQDMTIVKYMLTTIIVGAIGIHFLSDIGLIEFSPRGLSLGLQIVGGLLFGIGWAIIGYCPGTSIGSFSEGRFHTIYPIAGMLLGGLIYAFIYPAVQSFIAPIGSFGSVSLPQLLNLNHWVVIAALAVGGFFLFRFFERKGL</sequence>
<dbReference type="KEGG" id="sfc:Spiaf_2692"/>
<keyword evidence="1" id="KW-1133">Transmembrane helix</keyword>